<feature type="domain" description="Putative oxidoreductase/dehydrogenase Rossmann-like" evidence="1">
    <location>
        <begin position="44"/>
        <end position="99"/>
    </location>
</feature>
<sequence>MRPPRMRVALFGRSSAGINLAGEMARAGHEIVEISNPAELSSFEALIIAVGDARLDAAVELLEPHVHRGLIAVHTCLSRGVQVLDPLETRGCVVAALAPIVSGRWAATTLDELGETIVELIAGEFHADVLALSDAERAPFAARVYYADMLHRLQVPAAREAEFFAPTEEWPPVGSDFDSQEAIAAYRGATDPGLRRSYVEVARRLGEVDGREELEMWALQEESR</sequence>
<keyword evidence="3" id="KW-1185">Reference proteome</keyword>
<dbReference type="EMBL" id="JAEHFL010000007">
    <property type="protein sequence ID" value="MBK3428002.1"/>
    <property type="molecule type" value="Genomic_DNA"/>
</dbReference>
<organism evidence="2 3">
    <name type="scientific">Corynebacterium tuberculostearicum</name>
    <dbReference type="NCBI Taxonomy" id="38304"/>
    <lineage>
        <taxon>Bacteria</taxon>
        <taxon>Bacillati</taxon>
        <taxon>Actinomycetota</taxon>
        <taxon>Actinomycetes</taxon>
        <taxon>Mycobacteriales</taxon>
        <taxon>Corynebacteriaceae</taxon>
        <taxon>Corynebacterium</taxon>
    </lineage>
</organism>
<reference evidence="2 3" key="1">
    <citation type="submission" date="2020-12" db="EMBL/GenBank/DDBJ databases">
        <title>Draft genome sequence of the commensal strain Corynebacterium tuberculostearicum MFP09/CIP 102622 isolated from human skin.</title>
        <authorList>
            <person name="Boukerb A.M."/>
            <person name="Janvier X."/>
            <person name="Feuilloley M.G.J."/>
            <person name="Groboillot A."/>
        </authorList>
    </citation>
    <scope>NUCLEOTIDE SEQUENCE [LARGE SCALE GENOMIC DNA]</scope>
    <source>
        <strain evidence="2 3">CIP 102622</strain>
    </source>
</reference>
<dbReference type="RefSeq" id="WP_005329912.1">
    <property type="nucleotide sequence ID" value="NZ_CP175764.1"/>
</dbReference>
<evidence type="ECO:0000259" key="1">
    <source>
        <dbReference type="Pfam" id="PF10727"/>
    </source>
</evidence>
<evidence type="ECO:0000313" key="2">
    <source>
        <dbReference type="EMBL" id="MBK3428002.1"/>
    </source>
</evidence>
<comment type="caution">
    <text evidence="2">The sequence shown here is derived from an EMBL/GenBank/DDBJ whole genome shotgun (WGS) entry which is preliminary data.</text>
</comment>
<protein>
    <recommendedName>
        <fullName evidence="1">Putative oxidoreductase/dehydrogenase Rossmann-like domain-containing protein</fullName>
    </recommendedName>
</protein>
<dbReference type="InterPro" id="IPR019665">
    <property type="entry name" value="OxRdtase/DH_put_Rossmann_dom"/>
</dbReference>
<dbReference type="AlphaFoldDB" id="A0A8I1L9D5"/>
<gene>
    <name evidence="2" type="ORF">JDP02_05665</name>
</gene>
<evidence type="ECO:0000313" key="3">
    <source>
        <dbReference type="Proteomes" id="UP000603369"/>
    </source>
</evidence>
<dbReference type="Proteomes" id="UP000603369">
    <property type="component" value="Unassembled WGS sequence"/>
</dbReference>
<name>A0A8I1L9D5_9CORY</name>
<accession>A0A8I1L9D5</accession>
<dbReference type="Pfam" id="PF10727">
    <property type="entry name" value="Rossmann-like"/>
    <property type="match status" value="1"/>
</dbReference>
<proteinExistence type="predicted"/>
<dbReference type="Gene3D" id="3.40.50.720">
    <property type="entry name" value="NAD(P)-binding Rossmann-like Domain"/>
    <property type="match status" value="1"/>
</dbReference>
<dbReference type="Gene3D" id="1.10.1040.40">
    <property type="match status" value="1"/>
</dbReference>